<evidence type="ECO:0000256" key="2">
    <source>
        <dbReference type="ARBA" id="ARBA00022490"/>
    </source>
</evidence>
<comment type="similarity">
    <text evidence="11 13">In the C-terminal section; belongs to the helicase family. RecG subfamily.</text>
</comment>
<evidence type="ECO:0000256" key="13">
    <source>
        <dbReference type="HAMAP-Rule" id="MF_00969"/>
    </source>
</evidence>
<dbReference type="GO" id="GO:0016787">
    <property type="term" value="F:hydrolase activity"/>
    <property type="evidence" value="ECO:0007669"/>
    <property type="project" value="UniProtKB-KW"/>
</dbReference>
<evidence type="ECO:0000256" key="1">
    <source>
        <dbReference type="ARBA" id="ARBA00004496"/>
    </source>
</evidence>
<name>A0A2U9PX02_MYCSE</name>
<dbReference type="InterPro" id="IPR001650">
    <property type="entry name" value="Helicase_C-like"/>
</dbReference>
<dbReference type="PANTHER" id="PTHR47964">
    <property type="entry name" value="ATP-DEPENDENT DNA HELICASE HOMOLOG RECG, CHLOROPLASTIC"/>
    <property type="match status" value="1"/>
</dbReference>
<sequence>MTAPGHTSVQTPIAGLVELALSDPSLQDVIRRAADRPADLALVGPASARVLVAAALAQNGPLLVVAATGREADELTAELRGVFGDSVALFPSWETLPHERLSPGVETVGARLMLLRRLARPDDETLGPPLRVVVTTTRSLLQPMAPDLVDIDPVTLTVGAEMEFEDVVARLVDLSYTRVDMVGKRGEFAVRGGILDVFPPTAEHPVRVEFWGDEISEMRAFAIADQRSIPEVPVQTVVAVPCRELLMTDDVRERAAALAAEHPTTENTVPGTVPDMLAKLAEGIPVDGMEALLPLLHPIEPTTLTSHLPEGAPVLVCDPEKVRTRAADLIKTGREFLEASWSTAAVGGDAPIDLEALGASGFVTFEEAREAARAGGHPWWTLSQLSDESAIELDIRSAPSARGSQHNLEEIFAMLRAHVATGGYAAVVTPGIGTAHRVVEQLGEADTAATILEPGTAPKAGVVGVLKGPLCSGVVLPGANLVIITETDLTGNRVTANEGKKLAAKRRNVVDPLALTAGDLVVHDQHGIGKFVEMTERVVGGARREYLVLEYASSKRGGGTDKLYVPMDSLDQLSRYVGGEAPSLSRLGGSDWANTKTKARRAVREIASELVALYAKRQSAPGHAFGPDTPWQAEMEDAFGFTETMDQLTAIQEVKADMEKPVPMDRVICGDVGYGKTEIAVRAAFKAVQDGKQVAVLVPTTLLADQHLQTFTNRMAGFPVTVKGLSRFTDPAESRAVIEGLKDGSVDVVIGTHRLLQTGVTWKDLGLIIVDEEQRFGVEHKEHIKSMRTHVDVLTMSATPIPRTLEMSLAGIREMSTILTPPEERYPVLTYVGPHDDKQVAAALRRELLRDGQAFYIHNRVRTIDEAAARVRQLVPEARVVVAHGQMNEETLEKTVEGFWNREYDILVCTTIVETGLDISNANTLIVERADTFGLSQLHQLRGRVGRSRERGYAYFLYPPNKPLTETAYDRLATIAQNNELGAGMAVAMKDLEIRGAGNVLGAEQSGHVAGVGFDLYVRLVGEAVEAYRAAADGKTVATPQEQKDVRIDLPVDAHLPPEYIGSDRLRLEAYRRLAAAADDDAVASVVDELIDRYGPLPEPAQRLVAVARLRLLCREFGITEIGAVSASTVRLSPMVLPDSAQLRLKRMYPGGHYRATTSTVQVPLPRAGEGVGVPRIRDLELVQWVAGLVLVLNGKGQGDVDMSKFSNPAGEAKR</sequence>
<dbReference type="NCBIfam" id="TIGR00580">
    <property type="entry name" value="mfd"/>
    <property type="match status" value="1"/>
</dbReference>
<dbReference type="Gene3D" id="3.40.50.11180">
    <property type="match status" value="1"/>
</dbReference>
<dbReference type="PROSITE" id="PS51194">
    <property type="entry name" value="HELICASE_CTER"/>
    <property type="match status" value="1"/>
</dbReference>
<dbReference type="SMART" id="SM00490">
    <property type="entry name" value="HELICc"/>
    <property type="match status" value="1"/>
</dbReference>
<keyword evidence="3 13" id="KW-0547">Nucleotide-binding</keyword>
<evidence type="ECO:0000259" key="14">
    <source>
        <dbReference type="PROSITE" id="PS51192"/>
    </source>
</evidence>
<dbReference type="Gene3D" id="3.30.2060.10">
    <property type="entry name" value="Penicillin-binding protein 1b domain"/>
    <property type="match status" value="1"/>
</dbReference>
<gene>
    <name evidence="13" type="primary">mfd</name>
    <name evidence="16" type="ORF">D806_053050</name>
</gene>
<dbReference type="EC" id="3.6.4.-" evidence="13"/>
<reference evidence="17" key="2">
    <citation type="submission" date="2018-03" db="EMBL/GenBank/DDBJ databases">
        <authorList>
            <person name="Derbyshire K."/>
            <person name="Gray T.A."/>
            <person name="Champion M."/>
        </authorList>
    </citation>
    <scope>NUCLEOTIDE SEQUENCE [LARGE SCALE GENOMIC DNA]</scope>
    <source>
        <strain evidence="17">MKD8</strain>
    </source>
</reference>
<evidence type="ECO:0000256" key="4">
    <source>
        <dbReference type="ARBA" id="ARBA00022763"/>
    </source>
</evidence>
<keyword evidence="4 13" id="KW-0227">DNA damage</keyword>
<dbReference type="SMART" id="SM00982">
    <property type="entry name" value="TRCF"/>
    <property type="match status" value="1"/>
</dbReference>
<evidence type="ECO:0000313" key="17">
    <source>
        <dbReference type="Proteomes" id="UP000011200"/>
    </source>
</evidence>
<dbReference type="Pfam" id="PF00271">
    <property type="entry name" value="Helicase_C"/>
    <property type="match status" value="1"/>
</dbReference>
<dbReference type="PROSITE" id="PS51192">
    <property type="entry name" value="HELICASE_ATP_BIND_1"/>
    <property type="match status" value="1"/>
</dbReference>
<evidence type="ECO:0000256" key="10">
    <source>
        <dbReference type="ARBA" id="ARBA00061104"/>
    </source>
</evidence>
<feature type="domain" description="Helicase C-terminal" evidence="15">
    <location>
        <begin position="836"/>
        <end position="993"/>
    </location>
</feature>
<evidence type="ECO:0000256" key="9">
    <source>
        <dbReference type="ARBA" id="ARBA00023204"/>
    </source>
</evidence>
<dbReference type="GO" id="GO:0003684">
    <property type="term" value="F:damaged DNA binding"/>
    <property type="evidence" value="ECO:0007669"/>
    <property type="project" value="InterPro"/>
</dbReference>
<dbReference type="InterPro" id="IPR027417">
    <property type="entry name" value="P-loop_NTPase"/>
</dbReference>
<dbReference type="InterPro" id="IPR014001">
    <property type="entry name" value="Helicase_ATP-bd"/>
</dbReference>
<comment type="similarity">
    <text evidence="10 13">In the N-terminal section; belongs to the UvrB family.</text>
</comment>
<evidence type="ECO:0000256" key="12">
    <source>
        <dbReference type="ARBA" id="ARBA00070128"/>
    </source>
</evidence>
<dbReference type="RefSeq" id="WP_003896821.1">
    <property type="nucleotide sequence ID" value="NZ_CP027541.1"/>
</dbReference>
<dbReference type="SMART" id="SM01058">
    <property type="entry name" value="CarD_TRCF"/>
    <property type="match status" value="1"/>
</dbReference>
<keyword evidence="2 13" id="KW-0963">Cytoplasm</keyword>
<dbReference type="SMART" id="SM00487">
    <property type="entry name" value="DEXDc"/>
    <property type="match status" value="1"/>
</dbReference>
<dbReference type="EMBL" id="CP027541">
    <property type="protein sequence ID" value="AWT56254.1"/>
    <property type="molecule type" value="Genomic_DNA"/>
</dbReference>
<comment type="subcellular location">
    <subcellularLocation>
        <location evidence="1 13">Cytoplasm</location>
    </subcellularLocation>
</comment>
<dbReference type="CDD" id="cd17991">
    <property type="entry name" value="DEXHc_TRCF"/>
    <property type="match status" value="1"/>
</dbReference>
<accession>A0A2U9PX02</accession>
<organism evidence="16 17">
    <name type="scientific">Mycolicibacterium smegmatis (strain MKD8)</name>
    <name type="common">Mycobacterium smegmatis</name>
    <dbReference type="NCBI Taxonomy" id="1214915"/>
    <lineage>
        <taxon>Bacteria</taxon>
        <taxon>Bacillati</taxon>
        <taxon>Actinomycetota</taxon>
        <taxon>Actinomycetes</taxon>
        <taxon>Mycobacteriales</taxon>
        <taxon>Mycobacteriaceae</taxon>
        <taxon>Mycolicibacterium</taxon>
    </lineage>
</organism>
<dbReference type="Pfam" id="PF03461">
    <property type="entry name" value="TRCF"/>
    <property type="match status" value="1"/>
</dbReference>
<dbReference type="FunFam" id="3.40.50.300:FF:000546">
    <property type="entry name" value="Transcription-repair-coupling factor"/>
    <property type="match status" value="1"/>
</dbReference>
<dbReference type="InterPro" id="IPR036101">
    <property type="entry name" value="CarD-like/TRCF_RID_sf"/>
</dbReference>
<dbReference type="CDD" id="cd18810">
    <property type="entry name" value="SF2_C_TRCF"/>
    <property type="match status" value="1"/>
</dbReference>
<keyword evidence="5 13" id="KW-0378">Hydrolase</keyword>
<dbReference type="Pfam" id="PF17757">
    <property type="entry name" value="UvrB_inter"/>
    <property type="match status" value="1"/>
</dbReference>
<comment type="function">
    <text evidence="13">Couples transcription and DNA repair by recognizing RNA polymerase (RNAP) stalled at DNA lesions. Mediates ATP-dependent release of RNAP and its truncated transcript from the DNA, and recruitment of nucleotide excision repair machinery to the damaged site.</text>
</comment>
<evidence type="ECO:0000256" key="11">
    <source>
        <dbReference type="ARBA" id="ARBA00061399"/>
    </source>
</evidence>
<dbReference type="SUPFAM" id="SSF52540">
    <property type="entry name" value="P-loop containing nucleoside triphosphate hydrolases"/>
    <property type="match status" value="4"/>
</dbReference>
<dbReference type="InterPro" id="IPR004576">
    <property type="entry name" value="Mfd"/>
</dbReference>
<proteinExistence type="inferred from homology"/>
<evidence type="ECO:0000256" key="6">
    <source>
        <dbReference type="ARBA" id="ARBA00022806"/>
    </source>
</evidence>
<dbReference type="InterPro" id="IPR011545">
    <property type="entry name" value="DEAD/DEAH_box_helicase_dom"/>
</dbReference>
<dbReference type="InterPro" id="IPR041471">
    <property type="entry name" value="UvrB_inter"/>
</dbReference>
<evidence type="ECO:0000259" key="15">
    <source>
        <dbReference type="PROSITE" id="PS51194"/>
    </source>
</evidence>
<dbReference type="FunFam" id="3.40.50.300:FF:000300">
    <property type="entry name" value="Transcription-repair-coupling factor"/>
    <property type="match status" value="1"/>
</dbReference>
<keyword evidence="8 13" id="KW-0238">DNA-binding</keyword>
<dbReference type="Gene3D" id="3.40.50.300">
    <property type="entry name" value="P-loop containing nucleotide triphosphate hydrolases"/>
    <property type="match status" value="2"/>
</dbReference>
<dbReference type="InterPro" id="IPR037235">
    <property type="entry name" value="TRCF-like_C_D7"/>
</dbReference>
<keyword evidence="9 13" id="KW-0234">DNA repair</keyword>
<dbReference type="Pfam" id="PF02559">
    <property type="entry name" value="CarD_TRCF_RID"/>
    <property type="match status" value="1"/>
</dbReference>
<dbReference type="Gene3D" id="2.40.10.170">
    <property type="match status" value="1"/>
</dbReference>
<evidence type="ECO:0000256" key="8">
    <source>
        <dbReference type="ARBA" id="ARBA00023125"/>
    </source>
</evidence>
<dbReference type="InterPro" id="IPR005118">
    <property type="entry name" value="TRCF_C"/>
</dbReference>
<dbReference type="GO" id="GO:0006355">
    <property type="term" value="P:regulation of DNA-templated transcription"/>
    <property type="evidence" value="ECO:0007669"/>
    <property type="project" value="UniProtKB-UniRule"/>
</dbReference>
<dbReference type="SUPFAM" id="SSF143517">
    <property type="entry name" value="TRCF domain-like"/>
    <property type="match status" value="1"/>
</dbReference>
<dbReference type="Pfam" id="PF00270">
    <property type="entry name" value="DEAD"/>
    <property type="match status" value="1"/>
</dbReference>
<dbReference type="HAMAP" id="MF_00969">
    <property type="entry name" value="TRCF"/>
    <property type="match status" value="1"/>
</dbReference>
<evidence type="ECO:0000313" key="16">
    <source>
        <dbReference type="EMBL" id="AWT56254.1"/>
    </source>
</evidence>
<dbReference type="InterPro" id="IPR003711">
    <property type="entry name" value="CarD-like/TRCF_RID"/>
</dbReference>
<dbReference type="Gene3D" id="3.90.1150.50">
    <property type="entry name" value="Transcription-repair-coupling factor, D7 domain"/>
    <property type="match status" value="1"/>
</dbReference>
<evidence type="ECO:0000256" key="5">
    <source>
        <dbReference type="ARBA" id="ARBA00022801"/>
    </source>
</evidence>
<dbReference type="GO" id="GO:0005524">
    <property type="term" value="F:ATP binding"/>
    <property type="evidence" value="ECO:0007669"/>
    <property type="project" value="UniProtKB-UniRule"/>
</dbReference>
<dbReference type="PANTHER" id="PTHR47964:SF1">
    <property type="entry name" value="ATP-DEPENDENT DNA HELICASE HOMOLOG RECG, CHLOROPLASTIC"/>
    <property type="match status" value="1"/>
</dbReference>
<dbReference type="GO" id="GO:0005737">
    <property type="term" value="C:cytoplasm"/>
    <property type="evidence" value="ECO:0007669"/>
    <property type="project" value="UniProtKB-SubCell"/>
</dbReference>
<keyword evidence="7 13" id="KW-0067">ATP-binding</keyword>
<dbReference type="InterPro" id="IPR047112">
    <property type="entry name" value="RecG/Mfd"/>
</dbReference>
<dbReference type="GO" id="GO:0003678">
    <property type="term" value="F:DNA helicase activity"/>
    <property type="evidence" value="ECO:0007669"/>
    <property type="project" value="TreeGrafter"/>
</dbReference>
<feature type="domain" description="Helicase ATP-binding" evidence="14">
    <location>
        <begin position="657"/>
        <end position="818"/>
    </location>
</feature>
<evidence type="ECO:0000256" key="7">
    <source>
        <dbReference type="ARBA" id="ARBA00022840"/>
    </source>
</evidence>
<reference evidence="16 17" key="1">
    <citation type="journal article" date="2013" name="Genome Announc.">
        <title>Draft genome sequence of MKD8, a conjugal recipient Mycobacterium smegmatis strain.</title>
        <authorList>
            <person name="Gray T.A."/>
            <person name="Palumbo M.J."/>
            <person name="Derbyshire K.M."/>
        </authorList>
    </citation>
    <scope>NUCLEOTIDE SEQUENCE [LARGE SCALE GENOMIC DNA]</scope>
    <source>
        <strain evidence="16 17">MKD8</strain>
    </source>
</reference>
<protein>
    <recommendedName>
        <fullName evidence="12 13">Transcription-repair-coupling factor</fullName>
        <shortName evidence="13">TRCF</shortName>
        <ecNumber evidence="13">3.6.4.-</ecNumber>
    </recommendedName>
</protein>
<keyword evidence="6" id="KW-0347">Helicase</keyword>
<evidence type="ECO:0000256" key="3">
    <source>
        <dbReference type="ARBA" id="ARBA00022741"/>
    </source>
</evidence>
<dbReference type="AlphaFoldDB" id="A0A2U9PX02"/>
<dbReference type="Proteomes" id="UP000011200">
    <property type="component" value="Chromosome"/>
</dbReference>
<dbReference type="GO" id="GO:0000716">
    <property type="term" value="P:transcription-coupled nucleotide-excision repair, DNA damage recognition"/>
    <property type="evidence" value="ECO:0007669"/>
    <property type="project" value="UniProtKB-UniRule"/>
</dbReference>
<dbReference type="SUPFAM" id="SSF141259">
    <property type="entry name" value="CarD-like"/>
    <property type="match status" value="1"/>
</dbReference>